<dbReference type="Proteomes" id="UP000285146">
    <property type="component" value="Unassembled WGS sequence"/>
</dbReference>
<dbReference type="InParanoid" id="A0A423WYV7"/>
<protein>
    <submittedName>
        <fullName evidence="2">Uncharacterized protein</fullName>
    </submittedName>
</protein>
<proteinExistence type="predicted"/>
<evidence type="ECO:0000313" key="2">
    <source>
        <dbReference type="EMBL" id="ROW08736.1"/>
    </source>
</evidence>
<name>A0A423WYV7_9PEZI</name>
<evidence type="ECO:0000313" key="3">
    <source>
        <dbReference type="Proteomes" id="UP000285146"/>
    </source>
</evidence>
<dbReference type="STRING" id="1230097.A0A423WYV7"/>
<keyword evidence="3" id="KW-1185">Reference proteome</keyword>
<dbReference type="AlphaFoldDB" id="A0A423WYV7"/>
<evidence type="ECO:0000256" key="1">
    <source>
        <dbReference type="SAM" id="SignalP"/>
    </source>
</evidence>
<dbReference type="EMBL" id="LKEB01000033">
    <property type="protein sequence ID" value="ROW08736.1"/>
    <property type="molecule type" value="Genomic_DNA"/>
</dbReference>
<sequence>MPSTVSTTIISAMAFVSLVQICPAPFLAIPAAVAAGVGDAATIVGAAATVAGTVKKVKDATKKSSKRDIMRRHILAGDGIAYDEDLPVAIAARAEQNELAWKLCGEQLHSASLDFSSPSDNDVLVKGIPSACMTLSTVLTGQYNTGNPVPEGTDSILFQNLNSTEIQEIHDALESRKSS</sequence>
<organism evidence="2 3">
    <name type="scientific">Cytospora leucostoma</name>
    <dbReference type="NCBI Taxonomy" id="1230097"/>
    <lineage>
        <taxon>Eukaryota</taxon>
        <taxon>Fungi</taxon>
        <taxon>Dikarya</taxon>
        <taxon>Ascomycota</taxon>
        <taxon>Pezizomycotina</taxon>
        <taxon>Sordariomycetes</taxon>
        <taxon>Sordariomycetidae</taxon>
        <taxon>Diaporthales</taxon>
        <taxon>Cytosporaceae</taxon>
        <taxon>Cytospora</taxon>
    </lineage>
</organism>
<feature type="signal peptide" evidence="1">
    <location>
        <begin position="1"/>
        <end position="34"/>
    </location>
</feature>
<reference evidence="2 3" key="1">
    <citation type="submission" date="2015-09" db="EMBL/GenBank/DDBJ databases">
        <title>Host preference determinants of Valsa canker pathogens revealed by comparative genomics.</title>
        <authorList>
            <person name="Yin Z."/>
            <person name="Huang L."/>
        </authorList>
    </citation>
    <scope>NUCLEOTIDE SEQUENCE [LARGE SCALE GENOMIC DNA]</scope>
    <source>
        <strain evidence="2 3">SXYLt</strain>
    </source>
</reference>
<feature type="chain" id="PRO_5019027895" evidence="1">
    <location>
        <begin position="35"/>
        <end position="179"/>
    </location>
</feature>
<gene>
    <name evidence="2" type="ORF">VPNG_06475</name>
</gene>
<keyword evidence="1" id="KW-0732">Signal</keyword>
<dbReference type="OrthoDB" id="4161406at2759"/>
<comment type="caution">
    <text evidence="2">The sequence shown here is derived from an EMBL/GenBank/DDBJ whole genome shotgun (WGS) entry which is preliminary data.</text>
</comment>
<accession>A0A423WYV7</accession>